<feature type="region of interest" description="Disordered" evidence="5">
    <location>
        <begin position="1"/>
        <end position="20"/>
    </location>
</feature>
<proteinExistence type="predicted"/>
<feature type="transmembrane region" description="Helical" evidence="6">
    <location>
        <begin position="315"/>
        <end position="339"/>
    </location>
</feature>
<dbReference type="CDD" id="cd01044">
    <property type="entry name" value="Ferritin_CCC1_N"/>
    <property type="match status" value="1"/>
</dbReference>
<dbReference type="InterPro" id="IPR039376">
    <property type="entry name" value="Ferritin_CCC1_N"/>
</dbReference>
<feature type="transmembrane region" description="Helical" evidence="6">
    <location>
        <begin position="155"/>
        <end position="178"/>
    </location>
</feature>
<evidence type="ECO:0000313" key="8">
    <source>
        <dbReference type="Proteomes" id="UP001597391"/>
    </source>
</evidence>
<comment type="subcellular location">
    <subcellularLocation>
        <location evidence="1">Endomembrane system</location>
        <topology evidence="1">Multi-pass membrane protein</topology>
    </subcellularLocation>
</comment>
<reference evidence="8" key="1">
    <citation type="journal article" date="2019" name="Int. J. Syst. Evol. Microbiol.">
        <title>The Global Catalogue of Microorganisms (GCM) 10K type strain sequencing project: providing services to taxonomists for standard genome sequencing and annotation.</title>
        <authorList>
            <consortium name="The Broad Institute Genomics Platform"/>
            <consortium name="The Broad Institute Genome Sequencing Center for Infectious Disease"/>
            <person name="Wu L."/>
            <person name="Ma J."/>
        </authorList>
    </citation>
    <scope>NUCLEOTIDE SEQUENCE [LARGE SCALE GENOMIC DNA]</scope>
    <source>
        <strain evidence="8">KCTC 33576</strain>
    </source>
</reference>
<keyword evidence="2 6" id="KW-0812">Transmembrane</keyword>
<protein>
    <submittedName>
        <fullName evidence="7">VIT1/CCC1 family protein</fullName>
    </submittedName>
</protein>
<evidence type="ECO:0000256" key="4">
    <source>
        <dbReference type="ARBA" id="ARBA00023136"/>
    </source>
</evidence>
<organism evidence="7 8">
    <name type="scientific">Populibacterium corticicola</name>
    <dbReference type="NCBI Taxonomy" id="1812826"/>
    <lineage>
        <taxon>Bacteria</taxon>
        <taxon>Bacillati</taxon>
        <taxon>Actinomycetota</taxon>
        <taxon>Actinomycetes</taxon>
        <taxon>Micrococcales</taxon>
        <taxon>Jonesiaceae</taxon>
        <taxon>Populibacterium</taxon>
    </lineage>
</organism>
<dbReference type="EMBL" id="JBHUOP010000002">
    <property type="protein sequence ID" value="MFD2840187.1"/>
    <property type="molecule type" value="Genomic_DNA"/>
</dbReference>
<dbReference type="RefSeq" id="WP_377465903.1">
    <property type="nucleotide sequence ID" value="NZ_JBHUOP010000002.1"/>
</dbReference>
<evidence type="ECO:0000256" key="1">
    <source>
        <dbReference type="ARBA" id="ARBA00004127"/>
    </source>
</evidence>
<dbReference type="PANTHER" id="PTHR31851">
    <property type="entry name" value="FE(2+)/MN(2+) TRANSPORTER PCL1"/>
    <property type="match status" value="1"/>
</dbReference>
<dbReference type="InterPro" id="IPR008217">
    <property type="entry name" value="Ccc1_fam"/>
</dbReference>
<dbReference type="Pfam" id="PF01988">
    <property type="entry name" value="VIT1"/>
    <property type="match status" value="1"/>
</dbReference>
<evidence type="ECO:0000256" key="2">
    <source>
        <dbReference type="ARBA" id="ARBA00022692"/>
    </source>
</evidence>
<feature type="transmembrane region" description="Helical" evidence="6">
    <location>
        <begin position="351"/>
        <end position="370"/>
    </location>
</feature>
<keyword evidence="3 6" id="KW-1133">Transmembrane helix</keyword>
<feature type="compositionally biased region" description="Low complexity" evidence="5">
    <location>
        <begin position="1"/>
        <end position="13"/>
    </location>
</feature>
<evidence type="ECO:0000256" key="3">
    <source>
        <dbReference type="ARBA" id="ARBA00022989"/>
    </source>
</evidence>
<name>A0ABW5XDJ1_9MICO</name>
<accession>A0ABW5XDJ1</accession>
<sequence>MVPHRSTSSSDDSSVYEQGLARTPRNVRRWRSHLADERAEGAVYRELAARRSGEEREILLGLAAAEQRHERHWEQLLGDDMGRIGRGSLRTRVLAVLARRFGGVFVLALAQQAEARTEYADEPAAPANMLADERIHGEVVRGLATRSRRRMSGTFRAAVFGANDGLVSNLALILGIGASGATHGIVLLSGFAGLLAGALSMGAGEYVSVSSQRELLDAENPAPESHGAIGDLDVNANELALVYRARGMSEQEALDHAASVLADYTHGTILAEDIDAAEHEAIGTPWGAALSSFLFFASGAFIPIVPFLFGAQQYVAVALSTSLVGMALLLTGACVGVLSGSSPMRRALRQLAIGLGAAAATYALGLAFGGGA</sequence>
<keyword evidence="4 6" id="KW-0472">Membrane</keyword>
<dbReference type="Proteomes" id="UP001597391">
    <property type="component" value="Unassembled WGS sequence"/>
</dbReference>
<evidence type="ECO:0000256" key="5">
    <source>
        <dbReference type="SAM" id="MobiDB-lite"/>
    </source>
</evidence>
<feature type="transmembrane region" description="Helical" evidence="6">
    <location>
        <begin position="184"/>
        <end position="203"/>
    </location>
</feature>
<keyword evidence="8" id="KW-1185">Reference proteome</keyword>
<evidence type="ECO:0000256" key="6">
    <source>
        <dbReference type="SAM" id="Phobius"/>
    </source>
</evidence>
<feature type="transmembrane region" description="Helical" evidence="6">
    <location>
        <begin position="288"/>
        <end position="309"/>
    </location>
</feature>
<comment type="caution">
    <text evidence="7">The sequence shown here is derived from an EMBL/GenBank/DDBJ whole genome shotgun (WGS) entry which is preliminary data.</text>
</comment>
<gene>
    <name evidence="7" type="ORF">ACFSYH_06350</name>
</gene>
<evidence type="ECO:0000313" key="7">
    <source>
        <dbReference type="EMBL" id="MFD2840187.1"/>
    </source>
</evidence>